<comment type="cofactor">
    <cofactor evidence="1">
        <name>Fe cation</name>
        <dbReference type="ChEBI" id="CHEBI:24875"/>
    </cofactor>
</comment>
<dbReference type="InterPro" id="IPR008775">
    <property type="entry name" value="Phytyl_CoA_dOase-like"/>
</dbReference>
<evidence type="ECO:0000256" key="1">
    <source>
        <dbReference type="ARBA" id="ARBA00001962"/>
    </source>
</evidence>
<protein>
    <submittedName>
        <fullName evidence="3">Uncharacterized protein</fullName>
    </submittedName>
</protein>
<evidence type="ECO:0000313" key="3">
    <source>
        <dbReference type="EMBL" id="CAD9336723.1"/>
    </source>
</evidence>
<feature type="region of interest" description="Disordered" evidence="2">
    <location>
        <begin position="306"/>
        <end position="329"/>
    </location>
</feature>
<feature type="compositionally biased region" description="Low complexity" evidence="2">
    <location>
        <begin position="306"/>
        <end position="315"/>
    </location>
</feature>
<proteinExistence type="predicted"/>
<feature type="region of interest" description="Disordered" evidence="2">
    <location>
        <begin position="92"/>
        <end position="125"/>
    </location>
</feature>
<dbReference type="Gene3D" id="2.60.120.620">
    <property type="entry name" value="q2cbj1_9rhob like domain"/>
    <property type="match status" value="1"/>
</dbReference>
<feature type="compositionally biased region" description="Low complexity" evidence="2">
    <location>
        <begin position="145"/>
        <end position="179"/>
    </location>
</feature>
<gene>
    <name evidence="3" type="ORF">DBRI1063_LOCUS14420</name>
</gene>
<dbReference type="SUPFAM" id="SSF51197">
    <property type="entry name" value="Clavaminate synthase-like"/>
    <property type="match status" value="1"/>
</dbReference>
<dbReference type="Pfam" id="PF05721">
    <property type="entry name" value="PhyH"/>
    <property type="match status" value="1"/>
</dbReference>
<accession>A0A7S1ZEP4</accession>
<feature type="region of interest" description="Disordered" evidence="2">
    <location>
        <begin position="138"/>
        <end position="179"/>
    </location>
</feature>
<dbReference type="PANTHER" id="PTHR20883:SF49">
    <property type="entry name" value="PHYTANOYL-COA DIOXYGENASE"/>
    <property type="match status" value="1"/>
</dbReference>
<evidence type="ECO:0000256" key="2">
    <source>
        <dbReference type="SAM" id="MobiDB-lite"/>
    </source>
</evidence>
<sequence>MLSTPHSATMKVSIVWTMIMMTMTIISSTSIAASFSVTSFPTTTIQNTARQGTLLGVGEFSLKKKIMIAPQTFYKNWPTTITTSTCLCSTMDKSDATKPKKKQKKANGDSVIKNPKKRGDKQELNDIIRGMGLTPVEQITKTKDTITTPPSRTASSKKPSSSPSSTKTSMTSTSSSSTKHLILQQKANIDLQTQLQYVRNGHACLRSFLQPPKLLSTIRNDVIQYTNRREIQAWHQKLHVAVDSTTKLPNTAKECREMFDALDIPIPFLQHFNSWRFLSSVRELVTSPLLTSAAYTLLHGDDNDNVINNDGVSSPSKKRRRKQHQRRKSVRLYQDSIFIKRINDNETPWHIDAKMAPFDTSHMVTFWIPLQNIPSEEEGGSGLCFVDQSHVDIALPYWNGADGDEYTRLDERYGGDDGVKSYMPLNVGDITAHSGWTLHYAPPGGGMVGDEVRYAIAVTYVDGRAEIRDDVASSSSYGGEKGDDEDNWSYKDWIHDVKPRTQFSHDLVPIIYPIEKME</sequence>
<dbReference type="PANTHER" id="PTHR20883">
    <property type="entry name" value="PHYTANOYL-COA DIOXYGENASE DOMAIN CONTAINING 1"/>
    <property type="match status" value="1"/>
</dbReference>
<organism evidence="3">
    <name type="scientific">Ditylum brightwellii</name>
    <dbReference type="NCBI Taxonomy" id="49249"/>
    <lineage>
        <taxon>Eukaryota</taxon>
        <taxon>Sar</taxon>
        <taxon>Stramenopiles</taxon>
        <taxon>Ochrophyta</taxon>
        <taxon>Bacillariophyta</taxon>
        <taxon>Mediophyceae</taxon>
        <taxon>Lithodesmiophycidae</taxon>
        <taxon>Lithodesmiales</taxon>
        <taxon>Lithodesmiaceae</taxon>
        <taxon>Ditylum</taxon>
    </lineage>
</organism>
<dbReference type="AlphaFoldDB" id="A0A7S1ZEP4"/>
<name>A0A7S1ZEP4_9STRA</name>
<dbReference type="EMBL" id="HBGN01022623">
    <property type="protein sequence ID" value="CAD9336723.1"/>
    <property type="molecule type" value="Transcribed_RNA"/>
</dbReference>
<feature type="compositionally biased region" description="Basic residues" evidence="2">
    <location>
        <begin position="316"/>
        <end position="329"/>
    </location>
</feature>
<reference evidence="3" key="1">
    <citation type="submission" date="2021-01" db="EMBL/GenBank/DDBJ databases">
        <authorList>
            <person name="Corre E."/>
            <person name="Pelletier E."/>
            <person name="Niang G."/>
            <person name="Scheremetjew M."/>
            <person name="Finn R."/>
            <person name="Kale V."/>
            <person name="Holt S."/>
            <person name="Cochrane G."/>
            <person name="Meng A."/>
            <person name="Brown T."/>
            <person name="Cohen L."/>
        </authorList>
    </citation>
    <scope>NUCLEOTIDE SEQUENCE</scope>
    <source>
        <strain evidence="3">Pop2</strain>
    </source>
</reference>